<evidence type="ECO:0000256" key="4">
    <source>
        <dbReference type="PIRNR" id="PIRNR037489"/>
    </source>
</evidence>
<keyword evidence="3 4" id="KW-0479">Metal-binding</keyword>
<protein>
    <recommendedName>
        <fullName evidence="2 4">GTP cyclohydrolase 1 type 2 homolog</fullName>
    </recommendedName>
</protein>
<dbReference type="RefSeq" id="WP_205087457.1">
    <property type="nucleotide sequence ID" value="NZ_JACJLA010000003.1"/>
</dbReference>
<dbReference type="Pfam" id="PF01784">
    <property type="entry name" value="DUF34_NIF3"/>
    <property type="match status" value="1"/>
</dbReference>
<dbReference type="PIRSF" id="PIRSF037489">
    <property type="entry name" value="UCP037489_NIF3_YqfO"/>
    <property type="match status" value="1"/>
</dbReference>
<evidence type="ECO:0000313" key="5">
    <source>
        <dbReference type="EMBL" id="MBM6912233.1"/>
    </source>
</evidence>
<dbReference type="InterPro" id="IPR002678">
    <property type="entry name" value="DUF34/NIF3"/>
</dbReference>
<comment type="caution">
    <text evidence="5">The sequence shown here is derived from an EMBL/GenBank/DDBJ whole genome shotgun (WGS) entry which is preliminary data.</text>
</comment>
<comment type="similarity">
    <text evidence="1 4">Belongs to the GTP cyclohydrolase I type 2/NIF3 family.</text>
</comment>
<gene>
    <name evidence="5" type="ORF">H6A01_02660</name>
</gene>
<accession>A0ABS2GGG6</accession>
<evidence type="ECO:0000313" key="6">
    <source>
        <dbReference type="Proteomes" id="UP000707138"/>
    </source>
</evidence>
<proteinExistence type="inferred from homology"/>
<keyword evidence="6" id="KW-1185">Reference proteome</keyword>
<dbReference type="PANTHER" id="PTHR13799:SF14">
    <property type="entry name" value="GTP CYCLOHYDROLASE 1 TYPE 2 HOMOLOG"/>
    <property type="match status" value="1"/>
</dbReference>
<dbReference type="InterPro" id="IPR036069">
    <property type="entry name" value="DUF34/NIF3_sf"/>
</dbReference>
<dbReference type="Proteomes" id="UP000707138">
    <property type="component" value="Unassembled WGS sequence"/>
</dbReference>
<dbReference type="Gene3D" id="3.40.1390.30">
    <property type="entry name" value="NIF3 (NGG1p interacting factor 3)-like"/>
    <property type="match status" value="2"/>
</dbReference>
<dbReference type="EMBL" id="JACJLA010000003">
    <property type="protein sequence ID" value="MBM6912233.1"/>
    <property type="molecule type" value="Genomic_DNA"/>
</dbReference>
<organism evidence="5 6">
    <name type="scientific">Veillonella magna</name>
    <dbReference type="NCBI Taxonomy" id="464322"/>
    <lineage>
        <taxon>Bacteria</taxon>
        <taxon>Bacillati</taxon>
        <taxon>Bacillota</taxon>
        <taxon>Negativicutes</taxon>
        <taxon>Veillonellales</taxon>
        <taxon>Veillonellaceae</taxon>
        <taxon>Veillonella</taxon>
    </lineage>
</organism>
<dbReference type="InterPro" id="IPR015867">
    <property type="entry name" value="N-reg_PII/ATP_PRibTrfase_C"/>
</dbReference>
<dbReference type="Gene3D" id="3.30.70.120">
    <property type="match status" value="1"/>
</dbReference>
<dbReference type="InterPro" id="IPR017221">
    <property type="entry name" value="DUF34/NIF3_bac"/>
</dbReference>
<evidence type="ECO:0000256" key="1">
    <source>
        <dbReference type="ARBA" id="ARBA00006964"/>
    </source>
</evidence>
<evidence type="ECO:0000256" key="3">
    <source>
        <dbReference type="ARBA" id="ARBA00022723"/>
    </source>
</evidence>
<dbReference type="PANTHER" id="PTHR13799">
    <property type="entry name" value="NGG1 INTERACTING FACTOR 3"/>
    <property type="match status" value="1"/>
</dbReference>
<evidence type="ECO:0000256" key="2">
    <source>
        <dbReference type="ARBA" id="ARBA00022112"/>
    </source>
</evidence>
<dbReference type="NCBIfam" id="TIGR00486">
    <property type="entry name" value="YbgI_SA1388"/>
    <property type="match status" value="1"/>
</dbReference>
<dbReference type="SUPFAM" id="SSF102705">
    <property type="entry name" value="NIF3 (NGG1p interacting factor 3)-like"/>
    <property type="match status" value="1"/>
</dbReference>
<sequence length="372" mass="39866">MNTDVRVKDIQCAVEALAPLHLAESWDNPGLQIGDCEEKVTGILTTLDVTPEAVQAAIKAKANMIVSHHPLFFKGLKHIDYSTTKGRMIADLIMHGIAVYSAHTNLDVARGGLNDLAAAKIGLMDVKGLSKTGQDMMYKIVCFVPTTHVEEVRLAMGDAGAGYIGGYSHCTFGANGVGTFKPHAGTSPFIGRINEMTAVEEVRLETIATQNCLQEIIAAMKAAHPYEEVAYDVYELVEPTTVHSIGRIGTLADTLSWDDFASLIKIAFARSQPRFGGARKETVSRVALCTGSGAEFIGAAASAGADVYITGDVKYHDMQLAKEMGITVIDAGHFGTEEGAAALLAAQININLAEVEKSVPVTVFNRQKDFFF</sequence>
<name>A0ABS2GGG6_9FIRM</name>
<reference evidence="5 6" key="1">
    <citation type="journal article" date="2021" name="Sci. Rep.">
        <title>The distribution of antibiotic resistance genes in chicken gut microbiota commensals.</title>
        <authorList>
            <person name="Juricova H."/>
            <person name="Matiasovicova J."/>
            <person name="Kubasova T."/>
            <person name="Cejkova D."/>
            <person name="Rychlik I."/>
        </authorList>
    </citation>
    <scope>NUCLEOTIDE SEQUENCE [LARGE SCALE GENOMIC DNA]</scope>
    <source>
        <strain evidence="5 6">An537</strain>
    </source>
</reference>